<evidence type="ECO:0000256" key="9">
    <source>
        <dbReference type="NCBIfam" id="TIGR00558"/>
    </source>
</evidence>
<keyword evidence="5" id="KW-0285">Flavoprotein</keyword>
<reference evidence="14 15" key="1">
    <citation type="journal article" date="2014" name="Proc. Natl. Acad. Sci. U.S.A.">
        <title>Functional type 2 photosynthetic reaction centers found in the rare bacterial phylum Gemmatimonadetes.</title>
        <authorList>
            <person name="Zeng Y."/>
            <person name="Feng F."/>
            <person name="Medova H."/>
            <person name="Dean J."/>
            <person name="Koblizek M."/>
        </authorList>
    </citation>
    <scope>NUCLEOTIDE SEQUENCE [LARGE SCALE GENOMIC DNA]</scope>
    <source>
        <strain evidence="14 15">AP64</strain>
    </source>
</reference>
<feature type="binding site" evidence="11">
    <location>
        <position position="81"/>
    </location>
    <ligand>
        <name>FMN</name>
        <dbReference type="ChEBI" id="CHEBI:58210"/>
    </ligand>
</feature>
<dbReference type="InterPro" id="IPR019740">
    <property type="entry name" value="Pyridox_Oxase_CS"/>
</dbReference>
<dbReference type="HAMAP" id="MF_01629">
    <property type="entry name" value="PdxH"/>
    <property type="match status" value="1"/>
</dbReference>
<keyword evidence="6 11" id="KW-0288">FMN</keyword>
<dbReference type="GO" id="GO:0010181">
    <property type="term" value="F:FMN binding"/>
    <property type="evidence" value="ECO:0007669"/>
    <property type="project" value="UniProtKB-UniRule"/>
</dbReference>
<feature type="binding site" evidence="11">
    <location>
        <begin position="139"/>
        <end position="140"/>
    </location>
    <ligand>
        <name>FMN</name>
        <dbReference type="ChEBI" id="CHEBI:58210"/>
    </ligand>
</feature>
<protein>
    <recommendedName>
        <fullName evidence="9">Pyridoxamine 5'-phosphate oxidase</fullName>
        <ecNumber evidence="9">1.4.3.5</ecNumber>
    </recommendedName>
</protein>
<proteinExistence type="inferred from homology"/>
<dbReference type="InterPro" id="IPR019576">
    <property type="entry name" value="Pyridoxamine_oxidase_dimer_C"/>
</dbReference>
<feature type="binding site" evidence="11">
    <location>
        <position position="82"/>
    </location>
    <ligand>
        <name>FMN</name>
        <dbReference type="ChEBI" id="CHEBI:58210"/>
    </ligand>
</feature>
<dbReference type="NCBIfam" id="NF004231">
    <property type="entry name" value="PRK05679.1"/>
    <property type="match status" value="1"/>
</dbReference>
<dbReference type="EMBL" id="CP011454">
    <property type="protein sequence ID" value="AMW05744.1"/>
    <property type="molecule type" value="Genomic_DNA"/>
</dbReference>
<dbReference type="NCBIfam" id="TIGR00558">
    <property type="entry name" value="pdxH"/>
    <property type="match status" value="1"/>
</dbReference>
<dbReference type="KEGG" id="gph:GEMMAAP_14945"/>
<dbReference type="InterPro" id="IPR012349">
    <property type="entry name" value="Split_barrel_FMN-bd"/>
</dbReference>
<feature type="binding site" evidence="10">
    <location>
        <begin position="190"/>
        <end position="192"/>
    </location>
    <ligand>
        <name>substrate</name>
    </ligand>
</feature>
<evidence type="ECO:0000259" key="13">
    <source>
        <dbReference type="Pfam" id="PF10590"/>
    </source>
</evidence>
<evidence type="ECO:0000256" key="5">
    <source>
        <dbReference type="ARBA" id="ARBA00022630"/>
    </source>
</evidence>
<dbReference type="InterPro" id="IPR011576">
    <property type="entry name" value="Pyridox_Oxase_N"/>
</dbReference>
<dbReference type="Pfam" id="PF10590">
    <property type="entry name" value="PNP_phzG_C"/>
    <property type="match status" value="1"/>
</dbReference>
<feature type="binding site" evidence="11">
    <location>
        <begin position="60"/>
        <end position="65"/>
    </location>
    <ligand>
        <name>FMN</name>
        <dbReference type="ChEBI" id="CHEBI:58210"/>
    </ligand>
</feature>
<dbReference type="PANTHER" id="PTHR10851">
    <property type="entry name" value="PYRIDOXINE-5-PHOSPHATE OXIDASE"/>
    <property type="match status" value="1"/>
</dbReference>
<dbReference type="Proteomes" id="UP000076404">
    <property type="component" value="Chromosome"/>
</dbReference>
<evidence type="ECO:0000256" key="10">
    <source>
        <dbReference type="PIRSR" id="PIRSR000190-1"/>
    </source>
</evidence>
<dbReference type="GO" id="GO:0004733">
    <property type="term" value="F:pyridoxamine phosphate oxidase activity"/>
    <property type="evidence" value="ECO:0007669"/>
    <property type="project" value="UniProtKB-UniRule"/>
</dbReference>
<comment type="similarity">
    <text evidence="3">Belongs to the pyridoxamine 5'-phosphate oxidase family.</text>
</comment>
<feature type="binding site" evidence="10">
    <location>
        <position position="65"/>
    </location>
    <ligand>
        <name>substrate</name>
    </ligand>
</feature>
<keyword evidence="15" id="KW-1185">Reference proteome</keyword>
<feature type="binding site" evidence="11">
    <location>
        <position position="104"/>
    </location>
    <ligand>
        <name>FMN</name>
        <dbReference type="ChEBI" id="CHEBI:58210"/>
    </ligand>
</feature>
<evidence type="ECO:0000256" key="6">
    <source>
        <dbReference type="ARBA" id="ARBA00022643"/>
    </source>
</evidence>
<accession>A0A143BMT9</accession>
<evidence type="ECO:0000256" key="1">
    <source>
        <dbReference type="ARBA" id="ARBA00004738"/>
    </source>
</evidence>
<dbReference type="eggNOG" id="COG0259">
    <property type="taxonomic scope" value="Bacteria"/>
</dbReference>
<keyword evidence="8" id="KW-0664">Pyridoxine biosynthesis</keyword>
<dbReference type="RefSeq" id="WP_026848542.1">
    <property type="nucleotide sequence ID" value="NZ_CP011454.1"/>
</dbReference>
<comment type="cofactor">
    <cofactor evidence="11">
        <name>FMN</name>
        <dbReference type="ChEBI" id="CHEBI:58210"/>
    </cofactor>
    <text evidence="11">Binds 1 FMN per subunit.</text>
</comment>
<dbReference type="Pfam" id="PF01243">
    <property type="entry name" value="PNPOx_N"/>
    <property type="match status" value="1"/>
</dbReference>
<dbReference type="PROSITE" id="PS01064">
    <property type="entry name" value="PYRIDOX_OXIDASE"/>
    <property type="match status" value="1"/>
</dbReference>
<dbReference type="AlphaFoldDB" id="A0A143BMT9"/>
<feature type="binding site" evidence="11">
    <location>
        <position position="194"/>
    </location>
    <ligand>
        <name>FMN</name>
        <dbReference type="ChEBI" id="CHEBI:58210"/>
    </ligand>
</feature>
<keyword evidence="7" id="KW-0560">Oxidoreductase</keyword>
<evidence type="ECO:0000256" key="3">
    <source>
        <dbReference type="ARBA" id="ARBA00007301"/>
    </source>
</evidence>
<comment type="subunit">
    <text evidence="4">Homodimer.</text>
</comment>
<evidence type="ECO:0000259" key="12">
    <source>
        <dbReference type="Pfam" id="PF01243"/>
    </source>
</evidence>
<dbReference type="OrthoDB" id="9780392at2"/>
<dbReference type="PANTHER" id="PTHR10851:SF0">
    <property type="entry name" value="PYRIDOXINE-5'-PHOSPHATE OXIDASE"/>
    <property type="match status" value="1"/>
</dbReference>
<dbReference type="EC" id="1.4.3.5" evidence="9"/>
<dbReference type="STRING" id="1379270.GEMMAAP_14945"/>
<name>A0A143BMT9_9BACT</name>
<dbReference type="SUPFAM" id="SSF50475">
    <property type="entry name" value="FMN-binding split barrel"/>
    <property type="match status" value="1"/>
</dbReference>
<feature type="binding site" evidence="10">
    <location>
        <position position="122"/>
    </location>
    <ligand>
        <name>substrate</name>
    </ligand>
</feature>
<dbReference type="InterPro" id="IPR000659">
    <property type="entry name" value="Pyridox_Oxase"/>
</dbReference>
<dbReference type="Gene3D" id="2.30.110.10">
    <property type="entry name" value="Electron Transport, Fmn-binding Protein, Chain A"/>
    <property type="match status" value="1"/>
</dbReference>
<dbReference type="GO" id="GO:0008615">
    <property type="term" value="P:pyridoxine biosynthetic process"/>
    <property type="evidence" value="ECO:0007669"/>
    <property type="project" value="UniProtKB-UniRule"/>
</dbReference>
<evidence type="ECO:0000256" key="7">
    <source>
        <dbReference type="ARBA" id="ARBA00023002"/>
    </source>
</evidence>
<dbReference type="FunFam" id="2.30.110.10:FF:000005">
    <property type="entry name" value="NAD(P)H-hydrate epimerase"/>
    <property type="match status" value="1"/>
</dbReference>
<evidence type="ECO:0000313" key="14">
    <source>
        <dbReference type="EMBL" id="AMW05744.1"/>
    </source>
</evidence>
<feature type="binding site" evidence="11">
    <location>
        <begin position="75"/>
        <end position="76"/>
    </location>
    <ligand>
        <name>FMN</name>
        <dbReference type="ChEBI" id="CHEBI:58210"/>
    </ligand>
</feature>
<feature type="binding site" evidence="11">
    <location>
        <position position="184"/>
    </location>
    <ligand>
        <name>FMN</name>
        <dbReference type="ChEBI" id="CHEBI:58210"/>
    </ligand>
</feature>
<organism evidence="14 15">
    <name type="scientific">Gemmatimonas phototrophica</name>
    <dbReference type="NCBI Taxonomy" id="1379270"/>
    <lineage>
        <taxon>Bacteria</taxon>
        <taxon>Pseudomonadati</taxon>
        <taxon>Gemmatimonadota</taxon>
        <taxon>Gemmatimonadia</taxon>
        <taxon>Gemmatimonadales</taxon>
        <taxon>Gemmatimonadaceae</taxon>
        <taxon>Gemmatimonas</taxon>
    </lineage>
</organism>
<evidence type="ECO:0000256" key="8">
    <source>
        <dbReference type="ARBA" id="ARBA00023096"/>
    </source>
</evidence>
<feature type="binding site" evidence="10">
    <location>
        <position position="126"/>
    </location>
    <ligand>
        <name>substrate</name>
    </ligand>
</feature>
<feature type="binding site" evidence="10">
    <location>
        <position position="130"/>
    </location>
    <ligand>
        <name>substrate</name>
    </ligand>
</feature>
<evidence type="ECO:0000256" key="4">
    <source>
        <dbReference type="ARBA" id="ARBA00011738"/>
    </source>
</evidence>
<sequence>MSIADIRKEYQRHALSEHDVDDDPITQFSVWFDEAVKADVLEVNAMCLATATPDAYPSARMVLLKGVDARGFVFYTDYRSRKGQELADNPCASLCFFWPELERQVRINGAVQRVSRAESDEYFQSRPLPSRMGAWTSSQSSVLASREVLEAQLAENEQRFAGGVVPLPDHWGGFRVVPEEIEFWQGRPSRLHDRIQFRKEAGRWAKRRLSP</sequence>
<evidence type="ECO:0000256" key="2">
    <source>
        <dbReference type="ARBA" id="ARBA00005037"/>
    </source>
</evidence>
<reference evidence="14 15" key="2">
    <citation type="journal article" date="2016" name="Environ. Microbiol. Rep.">
        <title>Metagenomic evidence for the presence of phototrophic Gemmatimonadetes bacteria in diverse environments.</title>
        <authorList>
            <person name="Zeng Y."/>
            <person name="Baumbach J."/>
            <person name="Barbosa E.G."/>
            <person name="Azevedo V."/>
            <person name="Zhang C."/>
            <person name="Koblizek M."/>
        </authorList>
    </citation>
    <scope>NUCLEOTIDE SEQUENCE [LARGE SCALE GENOMIC DNA]</scope>
    <source>
        <strain evidence="14 15">AP64</strain>
    </source>
</reference>
<feature type="binding site" evidence="10">
    <location>
        <begin position="7"/>
        <end position="10"/>
    </location>
    <ligand>
        <name>substrate</name>
    </ligand>
</feature>
<comment type="pathway">
    <text evidence="1">Cofactor metabolism; pyridoxal 5'-phosphate salvage; pyridoxal 5'-phosphate from pyridoxamine 5'-phosphate: step 1/1.</text>
</comment>
<comment type="pathway">
    <text evidence="2">Cofactor metabolism; pyridoxal 5'-phosphate salvage; pyridoxal 5'-phosphate from pyridoxine 5'-phosphate: step 1/1.</text>
</comment>
<gene>
    <name evidence="14" type="ORF">GEMMAAP_14945</name>
</gene>
<evidence type="ECO:0000256" key="11">
    <source>
        <dbReference type="PIRSR" id="PIRSR000190-2"/>
    </source>
</evidence>
<evidence type="ECO:0000313" key="15">
    <source>
        <dbReference type="Proteomes" id="UP000076404"/>
    </source>
</evidence>
<feature type="domain" description="Pyridoxine 5'-phosphate oxidase dimerisation C-terminal" evidence="13">
    <location>
        <begin position="171"/>
        <end position="211"/>
    </location>
</feature>
<feature type="domain" description="Pyridoxamine 5'-phosphate oxidase N-terminal" evidence="12">
    <location>
        <begin position="32"/>
        <end position="155"/>
    </location>
</feature>
<dbReference type="PIRSF" id="PIRSF000190">
    <property type="entry name" value="Pyd_amn-ph_oxd"/>
    <property type="match status" value="1"/>
</dbReference>